<feature type="region of interest" description="Disordered" evidence="1">
    <location>
        <begin position="1"/>
        <end position="35"/>
    </location>
</feature>
<gene>
    <name evidence="2" type="ORF">ACFQSB_06720</name>
</gene>
<reference evidence="3" key="1">
    <citation type="journal article" date="2019" name="Int. J. Syst. Evol. Microbiol.">
        <title>The Global Catalogue of Microorganisms (GCM) 10K type strain sequencing project: providing services to taxonomists for standard genome sequencing and annotation.</title>
        <authorList>
            <consortium name="The Broad Institute Genomics Platform"/>
            <consortium name="The Broad Institute Genome Sequencing Center for Infectious Disease"/>
            <person name="Wu L."/>
            <person name="Ma J."/>
        </authorList>
    </citation>
    <scope>NUCLEOTIDE SEQUENCE [LARGE SCALE GENOMIC DNA]</scope>
    <source>
        <strain evidence="3">CECT 7649</strain>
    </source>
</reference>
<dbReference type="EMBL" id="JBHTCG010000003">
    <property type="protein sequence ID" value="MFC7381893.1"/>
    <property type="molecule type" value="Genomic_DNA"/>
</dbReference>
<accession>A0ABW2P266</accession>
<name>A0ABW2P266_9ACTN</name>
<dbReference type="Proteomes" id="UP001596496">
    <property type="component" value="Unassembled WGS sequence"/>
</dbReference>
<evidence type="ECO:0000256" key="1">
    <source>
        <dbReference type="SAM" id="MobiDB-lite"/>
    </source>
</evidence>
<sequence>MVRPAVAPPPDGTDHRTGRRAAEPAPAASRARRAGRRLAGGTVTLAIAAGAVYAHTYVMDKDDLDAPLTTHAAAGAVAANGRFGMRLERVAVTRTIRLATPSNDPDTGAEVIKETGHVGTGDVFVVATVQATSAGDPLWLKEAWLHTRDGLDYAVSDRVYGIYRRADHPIQHGWWSELDYVFEVPKEALPGASIMVTAPSSNGINDDIYPGRYDQLLPEVSLSLTADDAATRRLISEMAESVRLMARL</sequence>
<proteinExistence type="predicted"/>
<organism evidence="2 3">
    <name type="scientific">Sphaerisporangium rhizosphaerae</name>
    <dbReference type="NCBI Taxonomy" id="2269375"/>
    <lineage>
        <taxon>Bacteria</taxon>
        <taxon>Bacillati</taxon>
        <taxon>Actinomycetota</taxon>
        <taxon>Actinomycetes</taxon>
        <taxon>Streptosporangiales</taxon>
        <taxon>Streptosporangiaceae</taxon>
        <taxon>Sphaerisporangium</taxon>
    </lineage>
</organism>
<evidence type="ECO:0000313" key="2">
    <source>
        <dbReference type="EMBL" id="MFC7381893.1"/>
    </source>
</evidence>
<dbReference type="RefSeq" id="WP_380824960.1">
    <property type="nucleotide sequence ID" value="NZ_JBHTCG010000003.1"/>
</dbReference>
<protein>
    <submittedName>
        <fullName evidence="2">Uncharacterized protein</fullName>
    </submittedName>
</protein>
<evidence type="ECO:0000313" key="3">
    <source>
        <dbReference type="Proteomes" id="UP001596496"/>
    </source>
</evidence>
<comment type="caution">
    <text evidence="2">The sequence shown here is derived from an EMBL/GenBank/DDBJ whole genome shotgun (WGS) entry which is preliminary data.</text>
</comment>
<keyword evidence="3" id="KW-1185">Reference proteome</keyword>
<feature type="compositionally biased region" description="Basic and acidic residues" evidence="1">
    <location>
        <begin position="12"/>
        <end position="22"/>
    </location>
</feature>
<feature type="compositionally biased region" description="Pro residues" evidence="1">
    <location>
        <begin position="1"/>
        <end position="11"/>
    </location>
</feature>